<dbReference type="InterPro" id="IPR007110">
    <property type="entry name" value="Ig-like_dom"/>
</dbReference>
<dbReference type="InterPro" id="IPR036179">
    <property type="entry name" value="Ig-like_dom_sf"/>
</dbReference>
<dbReference type="Gene3D" id="2.60.40.10">
    <property type="entry name" value="Immunoglobulins"/>
    <property type="match status" value="5"/>
</dbReference>
<keyword evidence="1" id="KW-0732">Signal</keyword>
<proteinExistence type="predicted"/>
<dbReference type="SUPFAM" id="SSF49299">
    <property type="entry name" value="PKD domain"/>
    <property type="match status" value="1"/>
</dbReference>
<dbReference type="InterPro" id="IPR003599">
    <property type="entry name" value="Ig_sub"/>
</dbReference>
<dbReference type="InterPro" id="IPR028994">
    <property type="entry name" value="Integrin_alpha_N"/>
</dbReference>
<dbReference type="InterPro" id="IPR013517">
    <property type="entry name" value="FG-GAP"/>
</dbReference>
<feature type="domain" description="Ig-like" evidence="2">
    <location>
        <begin position="536"/>
        <end position="621"/>
    </location>
</feature>
<name>A0ABP8KSM0_9BACT</name>
<dbReference type="InterPro" id="IPR013783">
    <property type="entry name" value="Ig-like_fold"/>
</dbReference>
<feature type="domain" description="Ig-like" evidence="2">
    <location>
        <begin position="710"/>
        <end position="796"/>
    </location>
</feature>
<dbReference type="InterPro" id="IPR026444">
    <property type="entry name" value="Secre_tail"/>
</dbReference>
<dbReference type="CDD" id="cd00096">
    <property type="entry name" value="Ig"/>
    <property type="match status" value="1"/>
</dbReference>
<reference evidence="4" key="1">
    <citation type="journal article" date="2019" name="Int. J. Syst. Evol. Microbiol.">
        <title>The Global Catalogue of Microorganisms (GCM) 10K type strain sequencing project: providing services to taxonomists for standard genome sequencing and annotation.</title>
        <authorList>
            <consortium name="The Broad Institute Genomics Platform"/>
            <consortium name="The Broad Institute Genome Sequencing Center for Infectious Disease"/>
            <person name="Wu L."/>
            <person name="Ma J."/>
        </authorList>
    </citation>
    <scope>NUCLEOTIDE SEQUENCE [LARGE SCALE GENOMIC DNA]</scope>
    <source>
        <strain evidence="4">JCM 17925</strain>
    </source>
</reference>
<evidence type="ECO:0000259" key="2">
    <source>
        <dbReference type="PROSITE" id="PS50835"/>
    </source>
</evidence>
<evidence type="ECO:0000256" key="1">
    <source>
        <dbReference type="ARBA" id="ARBA00022729"/>
    </source>
</evidence>
<dbReference type="Pfam" id="PF13927">
    <property type="entry name" value="Ig_3"/>
    <property type="match status" value="2"/>
</dbReference>
<dbReference type="NCBIfam" id="TIGR04183">
    <property type="entry name" value="Por_Secre_tail"/>
    <property type="match status" value="1"/>
</dbReference>
<gene>
    <name evidence="3" type="ORF">GCM10023187_44320</name>
</gene>
<evidence type="ECO:0000313" key="3">
    <source>
        <dbReference type="EMBL" id="GAA4414612.1"/>
    </source>
</evidence>
<keyword evidence="4" id="KW-1185">Reference proteome</keyword>
<evidence type="ECO:0000313" key="4">
    <source>
        <dbReference type="Proteomes" id="UP001500936"/>
    </source>
</evidence>
<dbReference type="EMBL" id="BAABHB010000012">
    <property type="protein sequence ID" value="GAA4414612.1"/>
    <property type="molecule type" value="Genomic_DNA"/>
</dbReference>
<dbReference type="Pfam" id="PF13517">
    <property type="entry name" value="FG-GAP_3"/>
    <property type="match status" value="2"/>
</dbReference>
<feature type="domain" description="Ig-like" evidence="2">
    <location>
        <begin position="799"/>
        <end position="876"/>
    </location>
</feature>
<dbReference type="Pfam" id="PF01839">
    <property type="entry name" value="FG-GAP"/>
    <property type="match status" value="2"/>
</dbReference>
<dbReference type="PANTHER" id="PTHR46580">
    <property type="entry name" value="SENSOR KINASE-RELATED"/>
    <property type="match status" value="1"/>
</dbReference>
<accession>A0ABP8KSM0</accession>
<protein>
    <recommendedName>
        <fullName evidence="2">Ig-like domain-containing protein</fullName>
    </recommendedName>
</protein>
<dbReference type="PROSITE" id="PS50835">
    <property type="entry name" value="IG_LIKE"/>
    <property type="match status" value="4"/>
</dbReference>
<dbReference type="Gene3D" id="2.30.30.100">
    <property type="match status" value="5"/>
</dbReference>
<sequence>MLGNGNGSYQAAVNYSVGSGPYSVAIGDLNGDGKADLAVANNNDHNVLVLLGDGNGGFGTPATYGVGIYPSLVVIGDLNGDGKPDLVSANWGTNNVSVLLNNGDGSFSPATNYAVGSGPRSVVIADFNGDGKPDLAVANNYTNDVSILLGDGSGSFSAATNFTAGNLCHSVAVGDFNGDGKLDLATANYYGSSASVLLGDGNGNFGLPTEYSIGVFPTQIAVGDLNGDGKSDLAITNYNSNNISVLVGRGDGTFSNAINYSVGSNPFGIAIGDLNSDGKSDLAVTNFNGNNVSLLLNCSAAQPAVIINPANPAAVVSGGSLSLTATATGFTPTVYTWSSQPAGFSGSGATPSFTAPTVAAPRPYTITVSATDGTITQTASVSLLVNPAAALAVSVSPSTTAVCAGQPALLTAVHSPEGGPFTYWWSTGQTTQSITTTVGGTVSVTVTNASSASGTATASVTVSPLPTVSITPSSTAICAGQTATLAASAGNSYLWSTGETTQSISVTATAAYSVTVTATGGCSNTATAAVTVNPAPVITTQPAASSLVCAGATTVRVFVTATGTNLQYQWYKDGTANGNIVTGATSATLTLNNVQAAQAGSYSCVVTGDCGQVISNGFTLSINPGPVVTSLPPTATAVCAGGAVSFAVAATGTNLKYQWNKDGKRINGATSATLVLTGVQLAQAGSYVCAVSGDCGITVNSSPFSLSIAPASTITTQPPASLSVCPESPVSISLKASGSGLSYQWYKGSTVAGSQVSGATSATLTLGPEVANRAGIYLCVVRGDCGSVTSNSTTLSILPATVITAQQISATAVAPGSTVTMSVTAVGSNLKYQWHKDGSKIGGATSASLKLSNVKTSASGSYSCVVTGDCGTATASFILEVRNGAALITTADGARMGAPEVPGSLQVEVFPNPVQSGTVWVQIRGAAQQPITMQVLDLTGRVVTERSLEVVTPDHTERLELGQAPVGVLLLRVSTPAQSQVKKLMKP</sequence>
<dbReference type="Proteomes" id="UP001500936">
    <property type="component" value="Unassembled WGS sequence"/>
</dbReference>
<organism evidence="3 4">
    <name type="scientific">Nibrella viscosa</name>
    <dbReference type="NCBI Taxonomy" id="1084524"/>
    <lineage>
        <taxon>Bacteria</taxon>
        <taxon>Pseudomonadati</taxon>
        <taxon>Bacteroidota</taxon>
        <taxon>Cytophagia</taxon>
        <taxon>Cytophagales</taxon>
        <taxon>Spirosomataceae</taxon>
        <taxon>Nibrella</taxon>
    </lineage>
</organism>
<dbReference type="InterPro" id="IPR035986">
    <property type="entry name" value="PKD_dom_sf"/>
</dbReference>
<comment type="caution">
    <text evidence="3">The sequence shown here is derived from an EMBL/GenBank/DDBJ whole genome shotgun (WGS) entry which is preliminary data.</text>
</comment>
<dbReference type="SUPFAM" id="SSF48726">
    <property type="entry name" value="Immunoglobulin"/>
    <property type="match status" value="4"/>
</dbReference>
<dbReference type="SMART" id="SM00409">
    <property type="entry name" value="IG"/>
    <property type="match status" value="6"/>
</dbReference>
<dbReference type="SUPFAM" id="SSF69318">
    <property type="entry name" value="Integrin alpha N-terminal domain"/>
    <property type="match status" value="1"/>
</dbReference>
<feature type="domain" description="Ig-like" evidence="2">
    <location>
        <begin position="626"/>
        <end position="707"/>
    </location>
</feature>